<dbReference type="SUPFAM" id="SSF55136">
    <property type="entry name" value="Probable bacterial effector-binding domain"/>
    <property type="match status" value="1"/>
</dbReference>
<protein>
    <submittedName>
        <fullName evidence="3">DNA-binding transcriptional MerR regulator</fullName>
    </submittedName>
</protein>
<dbReference type="GO" id="GO:0003677">
    <property type="term" value="F:DNA binding"/>
    <property type="evidence" value="ECO:0007669"/>
    <property type="project" value="UniProtKB-KW"/>
</dbReference>
<dbReference type="Gene3D" id="1.10.1660.10">
    <property type="match status" value="1"/>
</dbReference>
<dbReference type="PROSITE" id="PS50937">
    <property type="entry name" value="HTH_MERR_2"/>
    <property type="match status" value="1"/>
</dbReference>
<dbReference type="InterPro" id="IPR009061">
    <property type="entry name" value="DNA-bd_dom_put_sf"/>
</dbReference>
<reference evidence="3 4" key="1">
    <citation type="journal article" date="2013" name="Stand. Genomic Sci.">
        <title>Genomic Encyclopedia of Type Strains, Phase I: The one thousand microbial genomes (KMG-I) project.</title>
        <authorList>
            <person name="Kyrpides N.C."/>
            <person name="Woyke T."/>
            <person name="Eisen J.A."/>
            <person name="Garrity G."/>
            <person name="Lilburn T.G."/>
            <person name="Beck B.J."/>
            <person name="Whitman W.B."/>
            <person name="Hugenholtz P."/>
            <person name="Klenk H.P."/>
        </authorList>
    </citation>
    <scope>NUCLEOTIDE SEQUENCE [LARGE SCALE GENOMIC DNA]</scope>
    <source>
        <strain evidence="3 4">DSM 45044</strain>
    </source>
</reference>
<evidence type="ECO:0000259" key="2">
    <source>
        <dbReference type="PROSITE" id="PS50937"/>
    </source>
</evidence>
<dbReference type="EMBL" id="VLLL01000009">
    <property type="protein sequence ID" value="TWJ07898.1"/>
    <property type="molecule type" value="Genomic_DNA"/>
</dbReference>
<dbReference type="InterPro" id="IPR000551">
    <property type="entry name" value="MerR-type_HTH_dom"/>
</dbReference>
<gene>
    <name evidence="3" type="ORF">LX16_4680</name>
</gene>
<name>A0A562UQL7_9ACTN</name>
<dbReference type="PANTHER" id="PTHR30204:SF97">
    <property type="entry name" value="MERR FAMILY REGULATORY PROTEIN"/>
    <property type="match status" value="1"/>
</dbReference>
<evidence type="ECO:0000256" key="1">
    <source>
        <dbReference type="ARBA" id="ARBA00023125"/>
    </source>
</evidence>
<dbReference type="Gene3D" id="3.20.80.10">
    <property type="entry name" value="Regulatory factor, effector binding domain"/>
    <property type="match status" value="1"/>
</dbReference>
<dbReference type="AlphaFoldDB" id="A0A562UQL7"/>
<dbReference type="PANTHER" id="PTHR30204">
    <property type="entry name" value="REDOX-CYCLING DRUG-SENSING TRANSCRIPTIONAL ACTIVATOR SOXR"/>
    <property type="match status" value="1"/>
</dbReference>
<comment type="caution">
    <text evidence="3">The sequence shown here is derived from an EMBL/GenBank/DDBJ whole genome shotgun (WGS) entry which is preliminary data.</text>
</comment>
<dbReference type="InterPro" id="IPR011256">
    <property type="entry name" value="Reg_factor_effector_dom_sf"/>
</dbReference>
<feature type="domain" description="HTH merR-type" evidence="2">
    <location>
        <begin position="9"/>
        <end position="79"/>
    </location>
</feature>
<dbReference type="SMART" id="SM00422">
    <property type="entry name" value="HTH_MERR"/>
    <property type="match status" value="1"/>
</dbReference>
<dbReference type="InterPro" id="IPR047057">
    <property type="entry name" value="MerR_fam"/>
</dbReference>
<keyword evidence="4" id="KW-1185">Reference proteome</keyword>
<evidence type="ECO:0000313" key="3">
    <source>
        <dbReference type="EMBL" id="TWJ07898.1"/>
    </source>
</evidence>
<proteinExistence type="predicted"/>
<dbReference type="Proteomes" id="UP000321617">
    <property type="component" value="Unassembled WGS sequence"/>
</dbReference>
<dbReference type="Pfam" id="PF13411">
    <property type="entry name" value="MerR_1"/>
    <property type="match status" value="1"/>
</dbReference>
<dbReference type="SUPFAM" id="SSF46955">
    <property type="entry name" value="Putative DNA-binding domain"/>
    <property type="match status" value="1"/>
</dbReference>
<accession>A0A562UQL7</accession>
<dbReference type="GO" id="GO:0003700">
    <property type="term" value="F:DNA-binding transcription factor activity"/>
    <property type="evidence" value="ECO:0007669"/>
    <property type="project" value="InterPro"/>
</dbReference>
<organism evidence="3 4">
    <name type="scientific">Stackebrandtia albiflava</name>
    <dbReference type="NCBI Taxonomy" id="406432"/>
    <lineage>
        <taxon>Bacteria</taxon>
        <taxon>Bacillati</taxon>
        <taxon>Actinomycetota</taxon>
        <taxon>Actinomycetes</taxon>
        <taxon>Glycomycetales</taxon>
        <taxon>Glycomycetaceae</taxon>
        <taxon>Stackebrandtia</taxon>
    </lineage>
</organism>
<keyword evidence="1 3" id="KW-0238">DNA-binding</keyword>
<sequence>MMSGMTTELLGIGEFAASCRLTVKRLRNYAASGLLPPAWTDPHTGYRYYRRDQAEAALTIALLRDLDVPLASVARIVAAAPAERRVLIEAERRRVVARMAADRRRLEVLERLGDPAPVPVVEVTAPPLRLAVESAECAPEAIGEVVGGCVSRLFSRCGPAVSTGSVVWGLFPVRLTPVVPVQVGVVADVAGPSRRLPGGAAVSAVHVGGYGSIPVTYHALFAALHGRGLTPSGPVREEYLVAPGDGVTPVTRVSVTYRPQRSTGAGSGAGDVEEDM</sequence>
<evidence type="ECO:0000313" key="4">
    <source>
        <dbReference type="Proteomes" id="UP000321617"/>
    </source>
</evidence>